<dbReference type="WBParaSite" id="scaffold42579_cov305.g24022">
    <property type="protein sequence ID" value="scaffold42579_cov305.g24022"/>
    <property type="gene ID" value="scaffold42579_cov305.g24022"/>
</dbReference>
<dbReference type="Gene3D" id="3.30.460.10">
    <property type="entry name" value="Beta Polymerase, domain 2"/>
    <property type="match status" value="1"/>
</dbReference>
<dbReference type="Proteomes" id="UP000887561">
    <property type="component" value="Unplaced"/>
</dbReference>
<accession>A0A915MMZ3</accession>
<evidence type="ECO:0000313" key="2">
    <source>
        <dbReference type="WBParaSite" id="scaffold42579_cov305.g24022"/>
    </source>
</evidence>
<name>A0A915MMZ3_MELJA</name>
<evidence type="ECO:0000313" key="1">
    <source>
        <dbReference type="Proteomes" id="UP000887561"/>
    </source>
</evidence>
<dbReference type="AlphaFoldDB" id="A0A915MMZ3"/>
<proteinExistence type="predicted"/>
<dbReference type="InterPro" id="IPR043519">
    <property type="entry name" value="NT_sf"/>
</dbReference>
<keyword evidence="1" id="KW-1185">Reference proteome</keyword>
<sequence length="183" mass="20987">MILGGSELLETAEANSDLDIIFLVHQIYEREKESFKECKMCSIKRDFLRPCIEEHDLIFGNSKLSLYSHLKRAIVNEKTIEKLELKENEANINLIENSRVPLLAIEIQSVEMDVMIANIPDSKIDDNLELTKHDNIEDIKGNLDFIDEKINSMIKLKDPLYIQSILTLSGKIVNCKRDGINNN</sequence>
<protein>
    <submittedName>
        <fullName evidence="2">Polymerase nucleotidyl transferase domain-containing protein</fullName>
    </submittedName>
</protein>
<organism evidence="1 2">
    <name type="scientific">Meloidogyne javanica</name>
    <name type="common">Root-knot nematode worm</name>
    <dbReference type="NCBI Taxonomy" id="6303"/>
    <lineage>
        <taxon>Eukaryota</taxon>
        <taxon>Metazoa</taxon>
        <taxon>Ecdysozoa</taxon>
        <taxon>Nematoda</taxon>
        <taxon>Chromadorea</taxon>
        <taxon>Rhabditida</taxon>
        <taxon>Tylenchina</taxon>
        <taxon>Tylenchomorpha</taxon>
        <taxon>Tylenchoidea</taxon>
        <taxon>Meloidogynidae</taxon>
        <taxon>Meloidogyninae</taxon>
        <taxon>Meloidogyne</taxon>
        <taxon>Meloidogyne incognita group</taxon>
    </lineage>
</organism>
<reference evidence="2" key="1">
    <citation type="submission" date="2022-11" db="UniProtKB">
        <authorList>
            <consortium name="WormBaseParasite"/>
        </authorList>
    </citation>
    <scope>IDENTIFICATION</scope>
</reference>